<gene>
    <name evidence="1" type="ORF">FBUS_02593</name>
</gene>
<evidence type="ECO:0000313" key="1">
    <source>
        <dbReference type="EMBL" id="KAA0191260.1"/>
    </source>
</evidence>
<keyword evidence="2" id="KW-1185">Reference proteome</keyword>
<accession>A0A8E0RS87</accession>
<name>A0A8E0RS87_9TREM</name>
<dbReference type="OrthoDB" id="6236051at2759"/>
<dbReference type="EMBL" id="LUCM01006452">
    <property type="protein sequence ID" value="KAA0191260.1"/>
    <property type="molecule type" value="Genomic_DNA"/>
</dbReference>
<sequence length="885" mass="99435">MFVHKSPGSSSSSELNKIVLPSCIPYGHSSTKWLLNTFRNSANKRLMAMVKERPNLFRHTFQIFDKPSEIMADPTDTKPLFNNMAVLYLKPLSLAVYMRCKSAVEILLESTLCNPMECSYASDVHVQLQENSGDLLELLPACIAVRRQFLEVLPILFRTSPLSRCAPCSPRTSFALNYVSKRIQRSTVYDDIFHYVTEIAQFNRHINVVRILEILISRCPGFYAPGRLDESRKTELHSLFRRLLHVALFVDMDNRICFPLIQCMDLLIRYSHFQPGVQFGTSESLPSLIMTFTKLQEVWLNLTEWIRDCYICVALLFQLYAVLLIKSKSNAIGHAGNLLFRVLIETNSFDIVNTVAVDELANTLDFILKQDIVGQKIQQDRKIFNLQRGRIAGECGDCRYLFFSFLQSQDTLISVLDKLKARFKLAQLRRMHIICLARSNRLGYNGNHVPRHPIVAHHDPIDSERKVAYALRHRYVSDFCRYGKFEKQPSASFVIGSDPHEVAITTGNERHNALNYVSVLEPSEVNKNDCHVNLSVPVLCGHHDASLACRNEPVIPSIVVGNPSQHTSVKMADQDGGFSTNENKESVPPARTFQPTVYANDKCHSVMQSCSVTDDLDPTSSKAAPRLNNFTKPYGETIELVDPDTPFFFDGTKRGDEKLGAFPTVGGTCAADQTVNVSVFPKLRYENLSLRDVDQLIDYITMSALANERALGGQLIEEFFRNYIDRCPTDLTGTSSAESFLGTQTCSDDHITTGSVPLGPWSPPIYKGCVSPQRSADCITSLKPCGRPHVIGSKDVLHNESTPSLKKLECLCTCSIDTNPHALQDFEVDDPNSPSYHKFLWSCAKPICHVHRALETIKQKAITRRVISHSDANVDIADELPKSCT</sequence>
<comment type="caution">
    <text evidence="1">The sequence shown here is derived from an EMBL/GenBank/DDBJ whole genome shotgun (WGS) entry which is preliminary data.</text>
</comment>
<dbReference type="Proteomes" id="UP000728185">
    <property type="component" value="Unassembled WGS sequence"/>
</dbReference>
<dbReference type="AlphaFoldDB" id="A0A8E0RS87"/>
<organism evidence="1 2">
    <name type="scientific">Fasciolopsis buskii</name>
    <dbReference type="NCBI Taxonomy" id="27845"/>
    <lineage>
        <taxon>Eukaryota</taxon>
        <taxon>Metazoa</taxon>
        <taxon>Spiralia</taxon>
        <taxon>Lophotrochozoa</taxon>
        <taxon>Platyhelminthes</taxon>
        <taxon>Trematoda</taxon>
        <taxon>Digenea</taxon>
        <taxon>Plagiorchiida</taxon>
        <taxon>Echinostomata</taxon>
        <taxon>Echinostomatoidea</taxon>
        <taxon>Fasciolidae</taxon>
        <taxon>Fasciolopsis</taxon>
    </lineage>
</organism>
<proteinExistence type="predicted"/>
<evidence type="ECO:0000313" key="2">
    <source>
        <dbReference type="Proteomes" id="UP000728185"/>
    </source>
</evidence>
<reference evidence="1" key="1">
    <citation type="submission" date="2019-05" db="EMBL/GenBank/DDBJ databases">
        <title>Annotation for the trematode Fasciolopsis buski.</title>
        <authorList>
            <person name="Choi Y.-J."/>
        </authorList>
    </citation>
    <scope>NUCLEOTIDE SEQUENCE</scope>
    <source>
        <strain evidence="1">HT</strain>
        <tissue evidence="1">Whole worm</tissue>
    </source>
</reference>
<protein>
    <submittedName>
        <fullName evidence="1">Uncharacterized protein</fullName>
    </submittedName>
</protein>